<dbReference type="InterPro" id="IPR001789">
    <property type="entry name" value="Sig_transdc_resp-reg_receiver"/>
</dbReference>
<dbReference type="Gene3D" id="3.30.565.10">
    <property type="entry name" value="Histidine kinase-like ATPase, C-terminal domain"/>
    <property type="match status" value="1"/>
</dbReference>
<gene>
    <name evidence="8" type="ORF">ILP92_11265</name>
</gene>
<comment type="catalytic activity">
    <reaction evidence="1">
        <text>ATP + protein L-histidine = ADP + protein N-phospho-L-histidine.</text>
        <dbReference type="EC" id="2.7.13.3"/>
    </reaction>
</comment>
<dbReference type="CDD" id="cd17546">
    <property type="entry name" value="REC_hyHK_CKI1_RcsC-like"/>
    <property type="match status" value="1"/>
</dbReference>
<dbReference type="Pfam" id="PF12860">
    <property type="entry name" value="PAS_7"/>
    <property type="match status" value="2"/>
</dbReference>
<evidence type="ECO:0000256" key="5">
    <source>
        <dbReference type="SAM" id="Coils"/>
    </source>
</evidence>
<dbReference type="SMART" id="SM00448">
    <property type="entry name" value="REC"/>
    <property type="match status" value="1"/>
</dbReference>
<dbReference type="Pfam" id="PF00512">
    <property type="entry name" value="HisKA"/>
    <property type="match status" value="1"/>
</dbReference>
<feature type="domain" description="Histidine kinase" evidence="6">
    <location>
        <begin position="348"/>
        <end position="569"/>
    </location>
</feature>
<dbReference type="SUPFAM" id="SSF55874">
    <property type="entry name" value="ATPase domain of HSP90 chaperone/DNA topoisomerase II/histidine kinase"/>
    <property type="match status" value="1"/>
</dbReference>
<dbReference type="PROSITE" id="PS50110">
    <property type="entry name" value="RESPONSE_REGULATORY"/>
    <property type="match status" value="1"/>
</dbReference>
<evidence type="ECO:0000259" key="6">
    <source>
        <dbReference type="PROSITE" id="PS50109"/>
    </source>
</evidence>
<evidence type="ECO:0000313" key="8">
    <source>
        <dbReference type="EMBL" id="MBJ3763326.1"/>
    </source>
</evidence>
<dbReference type="InterPro" id="IPR003594">
    <property type="entry name" value="HATPase_dom"/>
</dbReference>
<dbReference type="PANTHER" id="PTHR45339:SF5">
    <property type="entry name" value="HISTIDINE KINASE"/>
    <property type="match status" value="1"/>
</dbReference>
<dbReference type="SMART" id="SM00387">
    <property type="entry name" value="HATPase_c"/>
    <property type="match status" value="1"/>
</dbReference>
<dbReference type="InterPro" id="IPR036890">
    <property type="entry name" value="HATPase_C_sf"/>
</dbReference>
<dbReference type="SUPFAM" id="SSF47384">
    <property type="entry name" value="Homodimeric domain of signal transducing histidine kinase"/>
    <property type="match status" value="1"/>
</dbReference>
<dbReference type="EC" id="2.7.13.3" evidence="2"/>
<dbReference type="Pfam" id="PF00072">
    <property type="entry name" value="Response_reg"/>
    <property type="match status" value="1"/>
</dbReference>
<organism evidence="8 9">
    <name type="scientific">Palleronia pontilimi</name>
    <dbReference type="NCBI Taxonomy" id="1964209"/>
    <lineage>
        <taxon>Bacteria</taxon>
        <taxon>Pseudomonadati</taxon>
        <taxon>Pseudomonadota</taxon>
        <taxon>Alphaproteobacteria</taxon>
        <taxon>Rhodobacterales</taxon>
        <taxon>Roseobacteraceae</taxon>
        <taxon>Palleronia</taxon>
    </lineage>
</organism>
<reference evidence="8" key="1">
    <citation type="submission" date="2020-12" db="EMBL/GenBank/DDBJ databases">
        <title>Bacterial taxonomy.</title>
        <authorList>
            <person name="Pan X."/>
        </authorList>
    </citation>
    <scope>NUCLEOTIDE SEQUENCE</scope>
    <source>
        <strain evidence="8">KCTC 52957</strain>
    </source>
</reference>
<dbReference type="GO" id="GO:0000155">
    <property type="term" value="F:phosphorelay sensor kinase activity"/>
    <property type="evidence" value="ECO:0007669"/>
    <property type="project" value="InterPro"/>
</dbReference>
<protein>
    <recommendedName>
        <fullName evidence="2">histidine kinase</fullName>
        <ecNumber evidence="2">2.7.13.3</ecNumber>
    </recommendedName>
</protein>
<dbReference type="InterPro" id="IPR003661">
    <property type="entry name" value="HisK_dim/P_dom"/>
</dbReference>
<evidence type="ECO:0000256" key="2">
    <source>
        <dbReference type="ARBA" id="ARBA00012438"/>
    </source>
</evidence>
<accession>A0A934ICV7</accession>
<sequence length="833" mass="90838">MNVDATRQLALERRARLAAERRLVQRQADLSRSNAEMEKRARGLTESILQKRDELDRLKGELDEQRDRTRAAQAACQIARDERARSETHLWLALEAMRDGFAVYDAEHRMISANRAFLTVFDGLEEVAPGIAYERLCEILLEEGIVDPGPDPGAWLSAMKARWQADQIPGETLCLWNGQFIALNDRRLPDGGVVSLGLNQTEQERLASAIEVIPDGFVIFDRDDRLVMCNRKYRELYPGPADKIRPGVVFHDLVREGVASGSYLDAIGREDAWIEERFQAYQAPDGTPSEHALAGGAWMRSQEVEIPDGGRAGVRIDITQAKRNEIELQDAREAAEAASHAKSRFLTNMNHELRTPLNGILGIASLMRERAADDETKTMVRMLDNSARGLLSIIEHVLDTVSMGSGLVSVARQPFNLIDTIAQVVLLLGPQMHLRDVDLVIAYPETCPSDFIGDDMRLRQVLAALLGNAVKFAGGRIVLRVDGCRRDDSDTWDLQIEVEDFGPGIPDAAAGRIFGAFTQGDDSCARHHDGTGLGLSLARSLLDLMQGGIALDPAKTDGALFRVSLALPVAQGADHGPDARGLPVCTFVHDDDAVGHLLKRRLVALGVPIDGRTLAALPAPDVPPRPLIVQTGLLSADTDARLRRLRAIPHTGRVLVGSHTLASTLDLRDWDYVAGPPIQTEALLAILSRDPGTAGPDGDTDPPPRKLRVLAAEDNMTNQLILRKMLAQFDVDLTLVGSGAEAVAAVAADPPDLVLMDISMPGMDGTEAARRIRAWQAEREHRHIPIIALTAHADPGTRQKILDAGLDACLVKPLDRDKLDAEIARARAGLTGA</sequence>
<dbReference type="PRINTS" id="PR00344">
    <property type="entry name" value="BCTRLSENSOR"/>
</dbReference>
<dbReference type="InterPro" id="IPR004358">
    <property type="entry name" value="Sig_transdc_His_kin-like_C"/>
</dbReference>
<keyword evidence="3 4" id="KW-0597">Phosphoprotein</keyword>
<dbReference type="PANTHER" id="PTHR45339">
    <property type="entry name" value="HYBRID SIGNAL TRANSDUCTION HISTIDINE KINASE J"/>
    <property type="match status" value="1"/>
</dbReference>
<name>A0A934ICV7_9RHOB</name>
<dbReference type="AlphaFoldDB" id="A0A934ICV7"/>
<dbReference type="Gene3D" id="1.10.287.130">
    <property type="match status" value="1"/>
</dbReference>
<keyword evidence="5" id="KW-0175">Coiled coil</keyword>
<proteinExistence type="predicted"/>
<dbReference type="Gene3D" id="3.40.50.2300">
    <property type="match status" value="1"/>
</dbReference>
<dbReference type="SMART" id="SM00388">
    <property type="entry name" value="HisKA"/>
    <property type="match status" value="1"/>
</dbReference>
<dbReference type="InterPro" id="IPR011006">
    <property type="entry name" value="CheY-like_superfamily"/>
</dbReference>
<dbReference type="InterPro" id="IPR005467">
    <property type="entry name" value="His_kinase_dom"/>
</dbReference>
<dbReference type="SUPFAM" id="SSF55785">
    <property type="entry name" value="PYP-like sensor domain (PAS domain)"/>
    <property type="match status" value="2"/>
</dbReference>
<dbReference type="PROSITE" id="PS50109">
    <property type="entry name" value="HIS_KIN"/>
    <property type="match status" value="1"/>
</dbReference>
<evidence type="ECO:0000313" key="9">
    <source>
        <dbReference type="Proteomes" id="UP000642488"/>
    </source>
</evidence>
<dbReference type="SUPFAM" id="SSF52172">
    <property type="entry name" value="CheY-like"/>
    <property type="match status" value="1"/>
</dbReference>
<keyword evidence="9" id="KW-1185">Reference proteome</keyword>
<dbReference type="EMBL" id="JAEKPD010000009">
    <property type="protein sequence ID" value="MBJ3763326.1"/>
    <property type="molecule type" value="Genomic_DNA"/>
</dbReference>
<dbReference type="Pfam" id="PF02518">
    <property type="entry name" value="HATPase_c"/>
    <property type="match status" value="1"/>
</dbReference>
<evidence type="ECO:0000256" key="1">
    <source>
        <dbReference type="ARBA" id="ARBA00000085"/>
    </source>
</evidence>
<feature type="coiled-coil region" evidence="5">
    <location>
        <begin position="34"/>
        <end position="75"/>
    </location>
</feature>
<evidence type="ECO:0000256" key="3">
    <source>
        <dbReference type="ARBA" id="ARBA00022553"/>
    </source>
</evidence>
<dbReference type="RefSeq" id="WP_198916497.1">
    <property type="nucleotide sequence ID" value="NZ_JAEKPD010000009.1"/>
</dbReference>
<comment type="caution">
    <text evidence="8">The sequence shown here is derived from an EMBL/GenBank/DDBJ whole genome shotgun (WGS) entry which is preliminary data.</text>
</comment>
<dbReference type="InterPro" id="IPR036097">
    <property type="entry name" value="HisK_dim/P_sf"/>
</dbReference>
<dbReference type="CDD" id="cd00082">
    <property type="entry name" value="HisKA"/>
    <property type="match status" value="1"/>
</dbReference>
<dbReference type="InterPro" id="IPR035965">
    <property type="entry name" value="PAS-like_dom_sf"/>
</dbReference>
<evidence type="ECO:0000259" key="7">
    <source>
        <dbReference type="PROSITE" id="PS50110"/>
    </source>
</evidence>
<dbReference type="Gene3D" id="3.30.450.20">
    <property type="entry name" value="PAS domain"/>
    <property type="match status" value="1"/>
</dbReference>
<dbReference type="Proteomes" id="UP000642488">
    <property type="component" value="Unassembled WGS sequence"/>
</dbReference>
<feature type="modified residue" description="4-aspartylphosphate" evidence="4">
    <location>
        <position position="757"/>
    </location>
</feature>
<feature type="domain" description="Response regulatory" evidence="7">
    <location>
        <begin position="708"/>
        <end position="827"/>
    </location>
</feature>
<evidence type="ECO:0000256" key="4">
    <source>
        <dbReference type="PROSITE-ProRule" id="PRU00169"/>
    </source>
</evidence>